<evidence type="ECO:0000256" key="3">
    <source>
        <dbReference type="ARBA" id="ARBA00022475"/>
    </source>
</evidence>
<evidence type="ECO:0000313" key="10">
    <source>
        <dbReference type="Proteomes" id="UP000568486"/>
    </source>
</evidence>
<dbReference type="Gene3D" id="1.10.3720.10">
    <property type="entry name" value="MetI-like"/>
    <property type="match status" value="1"/>
</dbReference>
<feature type="domain" description="ABC transmembrane type-1" evidence="8">
    <location>
        <begin position="98"/>
        <end position="329"/>
    </location>
</feature>
<comment type="subcellular location">
    <subcellularLocation>
        <location evidence="1 7">Cell membrane</location>
        <topology evidence="1 7">Multi-pass membrane protein</topology>
    </subcellularLocation>
</comment>
<evidence type="ECO:0000256" key="5">
    <source>
        <dbReference type="ARBA" id="ARBA00022989"/>
    </source>
</evidence>
<dbReference type="InterPro" id="IPR045621">
    <property type="entry name" value="BPD_transp_1_N"/>
</dbReference>
<feature type="transmembrane region" description="Helical" evidence="7">
    <location>
        <begin position="7"/>
        <end position="29"/>
    </location>
</feature>
<evidence type="ECO:0000256" key="1">
    <source>
        <dbReference type="ARBA" id="ARBA00004651"/>
    </source>
</evidence>
<dbReference type="SUPFAM" id="SSF161098">
    <property type="entry name" value="MetI-like"/>
    <property type="match status" value="1"/>
</dbReference>
<dbReference type="InterPro" id="IPR000515">
    <property type="entry name" value="MetI-like"/>
</dbReference>
<keyword evidence="6 7" id="KW-0472">Membrane</keyword>
<comment type="caution">
    <text evidence="9">The sequence shown here is derived from an EMBL/GenBank/DDBJ whole genome shotgun (WGS) entry which is preliminary data.</text>
</comment>
<evidence type="ECO:0000256" key="7">
    <source>
        <dbReference type="RuleBase" id="RU363032"/>
    </source>
</evidence>
<keyword evidence="10" id="KW-1185">Reference proteome</keyword>
<dbReference type="PROSITE" id="PS50928">
    <property type="entry name" value="ABC_TM1"/>
    <property type="match status" value="1"/>
</dbReference>
<evidence type="ECO:0000259" key="8">
    <source>
        <dbReference type="PROSITE" id="PS50928"/>
    </source>
</evidence>
<feature type="transmembrane region" description="Helical" evidence="7">
    <location>
        <begin position="202"/>
        <end position="221"/>
    </location>
</feature>
<organism evidence="9 10">
    <name type="scientific">Brucella ciceri</name>
    <dbReference type="NCBI Taxonomy" id="391287"/>
    <lineage>
        <taxon>Bacteria</taxon>
        <taxon>Pseudomonadati</taxon>
        <taxon>Pseudomonadota</taxon>
        <taxon>Alphaproteobacteria</taxon>
        <taxon>Hyphomicrobiales</taxon>
        <taxon>Brucellaceae</taxon>
        <taxon>Brucella/Ochrobactrum group</taxon>
        <taxon>Brucella</taxon>
    </lineage>
</organism>
<feature type="transmembrane region" description="Helical" evidence="7">
    <location>
        <begin position="104"/>
        <end position="125"/>
    </location>
</feature>
<evidence type="ECO:0000313" key="9">
    <source>
        <dbReference type="EMBL" id="NKC29076.1"/>
    </source>
</evidence>
<reference evidence="9 10" key="1">
    <citation type="submission" date="2020-03" db="EMBL/GenBank/DDBJ databases">
        <title>Whole genome sequencing of clinical and environmental type strains of Ochrobactrum.</title>
        <authorList>
            <person name="Dharne M."/>
        </authorList>
    </citation>
    <scope>NUCLEOTIDE SEQUENCE [LARGE SCALE GENOMIC DNA]</scope>
    <source>
        <strain evidence="9 10">DSM 22292</strain>
    </source>
</reference>
<keyword evidence="5 7" id="KW-1133">Transmembrane helix</keyword>
<evidence type="ECO:0000256" key="6">
    <source>
        <dbReference type="ARBA" id="ARBA00023136"/>
    </source>
</evidence>
<dbReference type="CDD" id="cd06261">
    <property type="entry name" value="TM_PBP2"/>
    <property type="match status" value="1"/>
</dbReference>
<dbReference type="Pfam" id="PF00528">
    <property type="entry name" value="BPD_transp_1"/>
    <property type="match status" value="1"/>
</dbReference>
<dbReference type="EMBL" id="JAAVLR010000002">
    <property type="protein sequence ID" value="NKC29076.1"/>
    <property type="molecule type" value="Genomic_DNA"/>
</dbReference>
<feature type="transmembrane region" description="Helical" evidence="7">
    <location>
        <begin position="137"/>
        <end position="160"/>
    </location>
</feature>
<dbReference type="Proteomes" id="UP000568486">
    <property type="component" value="Unassembled WGS sequence"/>
</dbReference>
<evidence type="ECO:0000256" key="2">
    <source>
        <dbReference type="ARBA" id="ARBA00022448"/>
    </source>
</evidence>
<feature type="transmembrane region" description="Helical" evidence="7">
    <location>
        <begin position="256"/>
        <end position="275"/>
    </location>
</feature>
<dbReference type="PANTHER" id="PTHR43163">
    <property type="entry name" value="DIPEPTIDE TRANSPORT SYSTEM PERMEASE PROTEIN DPPB-RELATED"/>
    <property type="match status" value="1"/>
</dbReference>
<protein>
    <submittedName>
        <fullName evidence="9">ABC transporter permease</fullName>
    </submittedName>
</protein>
<name>A0ABX1DW01_9HYPH</name>
<keyword evidence="3" id="KW-1003">Cell membrane</keyword>
<dbReference type="PANTHER" id="PTHR43163:SF8">
    <property type="entry name" value="D,D-DIPEPTIDE TRANSPORT SYSTEM PERMEASE PROTEIN DDPB-RELATED"/>
    <property type="match status" value="1"/>
</dbReference>
<gene>
    <name evidence="9" type="ORF">HED52_20815</name>
</gene>
<proteinExistence type="inferred from homology"/>
<sequence>MKKSLKNLTGILSSVLITLFGLMVITFMIGRVMPVDPVIAAVGDNAPEAVIQRVRAEMGLDQPLVVQFVHYIGQVLHGDFGNSILTRNPVAQDIARYFPATLELATAALIVAALIGIPLGVWAAVRQGSFVDQTIRVICLAGHSVPVFMLALISLLVFYATLDLAPGPGRQDIIYEGMIPHVTGLLTIDTLIEGDWDAFWDAVRHMIQPVLILAYFSMAYITRMTRAFMLDALKGEFVITARAKGLSLTSVIWKHAFPTVAVQLVTVLALTYAGLLEGAVVTETVFSWPGLGQYLTVSLMNADMNPVVGATLLIGVIYVGLNLLADILYKVLDPVCDDFCQFS</sequence>
<keyword evidence="2 7" id="KW-0813">Transport</keyword>
<evidence type="ECO:0000256" key="4">
    <source>
        <dbReference type="ARBA" id="ARBA00022692"/>
    </source>
</evidence>
<dbReference type="Pfam" id="PF19300">
    <property type="entry name" value="BPD_transp_1_N"/>
    <property type="match status" value="1"/>
</dbReference>
<keyword evidence="4 7" id="KW-0812">Transmembrane</keyword>
<feature type="transmembrane region" description="Helical" evidence="7">
    <location>
        <begin position="307"/>
        <end position="325"/>
    </location>
</feature>
<comment type="similarity">
    <text evidence="7">Belongs to the binding-protein-dependent transport system permease family.</text>
</comment>
<accession>A0ABX1DW01</accession>
<dbReference type="InterPro" id="IPR035906">
    <property type="entry name" value="MetI-like_sf"/>
</dbReference>